<dbReference type="Proteomes" id="UP001396334">
    <property type="component" value="Unassembled WGS sequence"/>
</dbReference>
<dbReference type="Gene3D" id="2.60.40.10">
    <property type="entry name" value="Immunoglobulins"/>
    <property type="match status" value="1"/>
</dbReference>
<protein>
    <submittedName>
        <fullName evidence="2">Uncharacterized protein</fullName>
    </submittedName>
</protein>
<evidence type="ECO:0000313" key="2">
    <source>
        <dbReference type="EMBL" id="KAK8999790.1"/>
    </source>
</evidence>
<evidence type="ECO:0000256" key="1">
    <source>
        <dbReference type="SAM" id="Coils"/>
    </source>
</evidence>
<accession>A0ABR2QGH8</accession>
<keyword evidence="1" id="KW-0175">Coiled coil</keyword>
<gene>
    <name evidence="2" type="ORF">V6N11_065287</name>
</gene>
<dbReference type="PANTHER" id="PTHR47434">
    <property type="entry name" value="PROTEIN PTST HOMOLOG 3, CHLOROPLASTIC"/>
    <property type="match status" value="1"/>
</dbReference>
<organism evidence="2 3">
    <name type="scientific">Hibiscus sabdariffa</name>
    <name type="common">roselle</name>
    <dbReference type="NCBI Taxonomy" id="183260"/>
    <lineage>
        <taxon>Eukaryota</taxon>
        <taxon>Viridiplantae</taxon>
        <taxon>Streptophyta</taxon>
        <taxon>Embryophyta</taxon>
        <taxon>Tracheophyta</taxon>
        <taxon>Spermatophyta</taxon>
        <taxon>Magnoliopsida</taxon>
        <taxon>eudicotyledons</taxon>
        <taxon>Gunneridae</taxon>
        <taxon>Pentapetalae</taxon>
        <taxon>rosids</taxon>
        <taxon>malvids</taxon>
        <taxon>Malvales</taxon>
        <taxon>Malvaceae</taxon>
        <taxon>Malvoideae</taxon>
        <taxon>Hibiscus</taxon>
    </lineage>
</organism>
<evidence type="ECO:0000313" key="3">
    <source>
        <dbReference type="Proteomes" id="UP001396334"/>
    </source>
</evidence>
<comment type="caution">
    <text evidence="2">The sequence shown here is derived from an EMBL/GenBank/DDBJ whole genome shotgun (WGS) entry which is preliminary data.</text>
</comment>
<proteinExistence type="predicted"/>
<name>A0ABR2QGH8_9ROSI</name>
<feature type="coiled-coil region" evidence="1">
    <location>
        <begin position="408"/>
        <end position="460"/>
    </location>
</feature>
<dbReference type="PANTHER" id="PTHR47434:SF2">
    <property type="entry name" value="PROTEIN PTST HOMOLOG 3, CHLOROPLASTIC"/>
    <property type="match status" value="1"/>
</dbReference>
<dbReference type="EMBL" id="JBBPBN010000039">
    <property type="protein sequence ID" value="KAK8999790.1"/>
    <property type="molecule type" value="Genomic_DNA"/>
</dbReference>
<keyword evidence="3" id="KW-1185">Reference proteome</keyword>
<sequence length="534" mass="59905">MATLFQFPTFPSLSPHKSLFSSKPQRPPTWITHEYKPRRNLNIRAFSTKRPRSGRKVKSNEELCNDIREFVAAVGLPEGHVPSLKELSQHGRNDLANIIRRRGYKLINQLLSSSPETDSDGFVLEKIVVRKHDTTGDSEDTFNGQYQKSENAIQDVSLPTEVFNMENYLVGEGVDSADHSCTKETTVLTSGDQNEMEGAMLEDVFTSTFLPVEENNSEPTEVFNRDNKLVGDGVDSADHNYTKVEGNYSRNLNVNQGHNFDNTNLIAKEPAVMSTLEEKVANFVQNGDLDAIEYDVYGILNGSGDKESKEVVGTNNEVATQSRKRSEGRTGHAYDAAIKLNGSATVAKQVAPPVAMDYLPWREAQTLKGNDLREDSDSETIGRDNLIEINHLKFMLVYSFEHQKELELSHLKEQIEKEKMALSSLQTKAEMEIQKAQKLVSEKDAELQAAEESLSGLQEVQLEYSGDGEIVELSGSFNGWHHRIKMDPKPSSTIEKPFESSLQYSSCYISPIRFTNVNPKSGQRCYGFIPGYMR</sequence>
<dbReference type="InterPro" id="IPR013783">
    <property type="entry name" value="Ig-like_fold"/>
</dbReference>
<reference evidence="2 3" key="1">
    <citation type="journal article" date="2024" name="G3 (Bethesda)">
        <title>Genome assembly of Hibiscus sabdariffa L. provides insights into metabolisms of medicinal natural products.</title>
        <authorList>
            <person name="Kim T."/>
        </authorList>
    </citation>
    <scope>NUCLEOTIDE SEQUENCE [LARGE SCALE GENOMIC DNA]</scope>
    <source>
        <strain evidence="2">TK-2024</strain>
        <tissue evidence="2">Old leaves</tissue>
    </source>
</reference>